<dbReference type="eggNOG" id="COG1131">
    <property type="taxonomic scope" value="Bacteria"/>
</dbReference>
<protein>
    <recommendedName>
        <fullName evidence="5">ABC transporter domain-containing protein</fullName>
    </recommendedName>
</protein>
<dbReference type="Gene3D" id="3.40.50.300">
    <property type="entry name" value="P-loop containing nucleotide triphosphate hydrolases"/>
    <property type="match status" value="1"/>
</dbReference>
<dbReference type="PANTHER" id="PTHR43335:SF2">
    <property type="entry name" value="ABC TRANSPORTER, ATP-BINDING PROTEIN"/>
    <property type="match status" value="1"/>
</dbReference>
<dbReference type="PROSITE" id="PS00211">
    <property type="entry name" value="ABC_TRANSPORTER_1"/>
    <property type="match status" value="1"/>
</dbReference>
<dbReference type="SMART" id="SM00382">
    <property type="entry name" value="AAA"/>
    <property type="match status" value="1"/>
</dbReference>
<organism evidence="6 7">
    <name type="scientific">Eubacterium plexicaudatum ASF492</name>
    <dbReference type="NCBI Taxonomy" id="1235802"/>
    <lineage>
        <taxon>Bacteria</taxon>
        <taxon>Bacillati</taxon>
        <taxon>Bacillota</taxon>
        <taxon>Clostridia</taxon>
        <taxon>Eubacteriales</taxon>
        <taxon>Eubacteriaceae</taxon>
        <taxon>Eubacterium</taxon>
    </lineage>
</organism>
<dbReference type="GO" id="GO:0016887">
    <property type="term" value="F:ATP hydrolysis activity"/>
    <property type="evidence" value="ECO:0007669"/>
    <property type="project" value="InterPro"/>
</dbReference>
<dbReference type="PATRIC" id="fig|1235802.3.peg.2003"/>
<evidence type="ECO:0000313" key="7">
    <source>
        <dbReference type="Proteomes" id="UP000012589"/>
    </source>
</evidence>
<dbReference type="STRING" id="1235802.C823_01892"/>
<evidence type="ECO:0000256" key="2">
    <source>
        <dbReference type="ARBA" id="ARBA00022448"/>
    </source>
</evidence>
<dbReference type="Pfam" id="PF00005">
    <property type="entry name" value="ABC_tran"/>
    <property type="match status" value="1"/>
</dbReference>
<dbReference type="InterPro" id="IPR003593">
    <property type="entry name" value="AAA+_ATPase"/>
</dbReference>
<accession>N2AKR8</accession>
<dbReference type="InterPro" id="IPR017871">
    <property type="entry name" value="ABC_transporter-like_CS"/>
</dbReference>
<evidence type="ECO:0000256" key="1">
    <source>
        <dbReference type="ARBA" id="ARBA00005417"/>
    </source>
</evidence>
<dbReference type="SUPFAM" id="SSF52540">
    <property type="entry name" value="P-loop containing nucleoside triphosphate hydrolases"/>
    <property type="match status" value="1"/>
</dbReference>
<dbReference type="Proteomes" id="UP000012589">
    <property type="component" value="Unassembled WGS sequence"/>
</dbReference>
<evidence type="ECO:0000259" key="5">
    <source>
        <dbReference type="PROSITE" id="PS50893"/>
    </source>
</evidence>
<reference evidence="6 7" key="1">
    <citation type="journal article" date="2014" name="Genome Announc.">
        <title>Draft genome sequences of the altered schaedler flora, a defined bacterial community from gnotobiotic mice.</title>
        <authorList>
            <person name="Wannemuehler M.J."/>
            <person name="Overstreet A.M."/>
            <person name="Ward D.V."/>
            <person name="Phillips G.J."/>
        </authorList>
    </citation>
    <scope>NUCLEOTIDE SEQUENCE [LARGE SCALE GENOMIC DNA]</scope>
    <source>
        <strain evidence="6 7">ASF492</strain>
    </source>
</reference>
<dbReference type="InterPro" id="IPR027417">
    <property type="entry name" value="P-loop_NTPase"/>
</dbReference>
<dbReference type="CDD" id="cd03264">
    <property type="entry name" value="ABC_drug_resistance_like"/>
    <property type="match status" value="1"/>
</dbReference>
<dbReference type="HOGENOM" id="CLU_000604_1_2_9"/>
<dbReference type="PANTHER" id="PTHR43335">
    <property type="entry name" value="ABC TRANSPORTER, ATP-BINDING PROTEIN"/>
    <property type="match status" value="1"/>
</dbReference>
<evidence type="ECO:0000256" key="4">
    <source>
        <dbReference type="ARBA" id="ARBA00022840"/>
    </source>
</evidence>
<feature type="domain" description="ABC transporter" evidence="5">
    <location>
        <begin position="3"/>
        <end position="230"/>
    </location>
</feature>
<sequence length="286" mass="31860">MEIVIRNLSKNYGKKTALENVSVTIHSGMYGLLGRNGAGKTSLMRILATLSEASGGEISMNGIPIKETGKIREIVGYLPQDFSFYRGMSVYGAMDYLGLLSKIPDKIRRERILALLEQVNLKEDMRTKVKALSGGMKRRLGIAQALLHNPQILIVDEPTAGLDPEERIRFRNLLSEFAEDRIVILSTHISSDVESCCENIGVLNNGKMIWNGSTEELVGQAEGKVYLISAAKKQDKQIKEKYVVLNIISSQSGTQYRVLSDVEPEEKYVLQPPTLEDGYMYLLSQT</sequence>
<dbReference type="PROSITE" id="PS50893">
    <property type="entry name" value="ABC_TRANSPORTER_2"/>
    <property type="match status" value="1"/>
</dbReference>
<evidence type="ECO:0000313" key="6">
    <source>
        <dbReference type="EMBL" id="EMZ28671.1"/>
    </source>
</evidence>
<comment type="caution">
    <text evidence="6">The sequence shown here is derived from an EMBL/GenBank/DDBJ whole genome shotgun (WGS) entry which is preliminary data.</text>
</comment>
<gene>
    <name evidence="6" type="ORF">C823_01892</name>
</gene>
<dbReference type="EMBL" id="AQFT01000062">
    <property type="protein sequence ID" value="EMZ28671.1"/>
    <property type="molecule type" value="Genomic_DNA"/>
</dbReference>
<name>N2AKR8_9FIRM</name>
<evidence type="ECO:0000256" key="3">
    <source>
        <dbReference type="ARBA" id="ARBA00022741"/>
    </source>
</evidence>
<keyword evidence="4" id="KW-0067">ATP-binding</keyword>
<dbReference type="AlphaFoldDB" id="N2AKR8"/>
<dbReference type="GO" id="GO:0005524">
    <property type="term" value="F:ATP binding"/>
    <property type="evidence" value="ECO:0007669"/>
    <property type="project" value="UniProtKB-KW"/>
</dbReference>
<dbReference type="InterPro" id="IPR003439">
    <property type="entry name" value="ABC_transporter-like_ATP-bd"/>
</dbReference>
<comment type="similarity">
    <text evidence="1">Belongs to the ABC transporter superfamily.</text>
</comment>
<keyword evidence="2" id="KW-0813">Transport</keyword>
<keyword evidence="3" id="KW-0547">Nucleotide-binding</keyword>
<keyword evidence="7" id="KW-1185">Reference proteome</keyword>
<dbReference type="OrthoDB" id="9775135at2"/>
<proteinExistence type="inferred from homology"/>